<accession>A0A921LC31</accession>
<evidence type="ECO:0000313" key="4">
    <source>
        <dbReference type="Proteomes" id="UP000766986"/>
    </source>
</evidence>
<sequence length="75" mass="8679">MNVQSIGENAGIIWRLLQSENRKWDYLEIKKATGLPDRDINAAIGWLAREGKLTIDETKVGRRNIIYIELNYYIG</sequence>
<gene>
    <name evidence="2" type="ORF">H7U35_01910</name>
    <name evidence="1" type="ORF">K8W02_05410</name>
</gene>
<name>A0A921LC31_9BACT</name>
<dbReference type="AlphaFoldDB" id="A0A921LC31"/>
<dbReference type="Proteomes" id="UP000766986">
    <property type="component" value="Unassembled WGS sequence"/>
</dbReference>
<evidence type="ECO:0000313" key="2">
    <source>
        <dbReference type="EMBL" id="MBM6733983.1"/>
    </source>
</evidence>
<dbReference type="Gene3D" id="1.10.10.10">
    <property type="entry name" value="Winged helix-like DNA-binding domain superfamily/Winged helix DNA-binding domain"/>
    <property type="match status" value="1"/>
</dbReference>
<protein>
    <submittedName>
        <fullName evidence="1">Winged helix-turn-helix domain-containing protein</fullName>
    </submittedName>
</protein>
<keyword evidence="4" id="KW-1185">Reference proteome</keyword>
<dbReference type="Pfam" id="PF10771">
    <property type="entry name" value="DUF2582"/>
    <property type="match status" value="1"/>
</dbReference>
<dbReference type="EMBL" id="DYVX01000045">
    <property type="protein sequence ID" value="HJF91808.1"/>
    <property type="molecule type" value="Genomic_DNA"/>
</dbReference>
<dbReference type="OrthoDB" id="5570695at2"/>
<organism evidence="1 3">
    <name type="scientific">Mediterranea massiliensis</name>
    <dbReference type="NCBI Taxonomy" id="1841865"/>
    <lineage>
        <taxon>Bacteria</taxon>
        <taxon>Pseudomonadati</taxon>
        <taxon>Bacteroidota</taxon>
        <taxon>Bacteroidia</taxon>
        <taxon>Bacteroidales</taxon>
        <taxon>Bacteroidaceae</taxon>
        <taxon>Mediterranea</taxon>
    </lineage>
</organism>
<proteinExistence type="predicted"/>
<reference evidence="2" key="1">
    <citation type="submission" date="2020-08" db="EMBL/GenBank/DDBJ databases">
        <authorList>
            <person name="Cejkova D."/>
            <person name="Kubasova T."/>
            <person name="Jahodarova E."/>
            <person name="Rychlik I."/>
        </authorList>
    </citation>
    <scope>NUCLEOTIDE SEQUENCE</scope>
    <source>
        <strain evidence="2">An772</strain>
    </source>
</reference>
<dbReference type="InterPro" id="IPR019707">
    <property type="entry name" value="DUF2582"/>
</dbReference>
<reference evidence="1" key="4">
    <citation type="submission" date="2021-09" db="EMBL/GenBank/DDBJ databases">
        <authorList>
            <person name="Gilroy R."/>
        </authorList>
    </citation>
    <scope>NUCLEOTIDE SEQUENCE</scope>
    <source>
        <strain evidence="1">CHK55-1828</strain>
    </source>
</reference>
<reference evidence="2 4" key="3">
    <citation type="journal article" date="2021" name="Sci. Rep.">
        <title>The distribution of antibiotic resistance genes in chicken gut microbiota commensals.</title>
        <authorList>
            <person name="Juricova H."/>
            <person name="Matiasovicova J."/>
            <person name="Kubasova T."/>
            <person name="Cejkova D."/>
            <person name="Rychlik I."/>
        </authorList>
    </citation>
    <scope>NUCLEOTIDE SEQUENCE [LARGE SCALE GENOMIC DNA]</scope>
    <source>
        <strain evidence="2 4">An772</strain>
    </source>
</reference>
<reference evidence="1" key="2">
    <citation type="journal article" date="2021" name="PeerJ">
        <title>Extensive microbial diversity within the chicken gut microbiome revealed by metagenomics and culture.</title>
        <authorList>
            <person name="Gilroy R."/>
            <person name="Ravi A."/>
            <person name="Getino M."/>
            <person name="Pursley I."/>
            <person name="Horton D.L."/>
            <person name="Alikhan N.F."/>
            <person name="Baker D."/>
            <person name="Gharbi K."/>
            <person name="Hall N."/>
            <person name="Watson M."/>
            <person name="Adriaenssens E.M."/>
            <person name="Foster-Nyarko E."/>
            <person name="Jarju S."/>
            <person name="Secka A."/>
            <person name="Antonio M."/>
            <person name="Oren A."/>
            <person name="Chaudhuri R.R."/>
            <person name="La Ragione R."/>
            <person name="Hildebrand F."/>
            <person name="Pallen M.J."/>
        </authorList>
    </citation>
    <scope>NUCLEOTIDE SEQUENCE</scope>
    <source>
        <strain evidence="1">CHK55-1828</strain>
    </source>
</reference>
<dbReference type="InterPro" id="IPR036388">
    <property type="entry name" value="WH-like_DNA-bd_sf"/>
</dbReference>
<dbReference type="Proteomes" id="UP000717835">
    <property type="component" value="Unassembled WGS sequence"/>
</dbReference>
<dbReference type="RefSeq" id="WP_022020776.1">
    <property type="nucleotide sequence ID" value="NZ_CALUIP010000008.1"/>
</dbReference>
<evidence type="ECO:0000313" key="1">
    <source>
        <dbReference type="EMBL" id="HJF91808.1"/>
    </source>
</evidence>
<evidence type="ECO:0000313" key="3">
    <source>
        <dbReference type="Proteomes" id="UP000717835"/>
    </source>
</evidence>
<dbReference type="EMBL" id="JACLYZ010000002">
    <property type="protein sequence ID" value="MBM6733983.1"/>
    <property type="molecule type" value="Genomic_DNA"/>
</dbReference>
<comment type="caution">
    <text evidence="1">The sequence shown here is derived from an EMBL/GenBank/DDBJ whole genome shotgun (WGS) entry which is preliminary data.</text>
</comment>